<accession>A0ABN1JKT9</accession>
<proteinExistence type="predicted"/>
<keyword evidence="2" id="KW-1185">Reference proteome</keyword>
<reference evidence="1 2" key="1">
    <citation type="journal article" date="2019" name="Int. J. Syst. Evol. Microbiol.">
        <title>The Global Catalogue of Microorganisms (GCM) 10K type strain sequencing project: providing services to taxonomists for standard genome sequencing and annotation.</title>
        <authorList>
            <consortium name="The Broad Institute Genomics Platform"/>
            <consortium name="The Broad Institute Genome Sequencing Center for Infectious Disease"/>
            <person name="Wu L."/>
            <person name="Ma J."/>
        </authorList>
    </citation>
    <scope>NUCLEOTIDE SEQUENCE [LARGE SCALE GENOMIC DNA]</scope>
    <source>
        <strain evidence="1 2">JCM 15503</strain>
    </source>
</reference>
<name>A0ABN1JKT9_9BURK</name>
<organism evidence="1 2">
    <name type="scientific">Ideonella azotifigens</name>
    <dbReference type="NCBI Taxonomy" id="513160"/>
    <lineage>
        <taxon>Bacteria</taxon>
        <taxon>Pseudomonadati</taxon>
        <taxon>Pseudomonadota</taxon>
        <taxon>Betaproteobacteria</taxon>
        <taxon>Burkholderiales</taxon>
        <taxon>Sphaerotilaceae</taxon>
        <taxon>Ideonella</taxon>
    </lineage>
</organism>
<dbReference type="RefSeq" id="WP_231010276.1">
    <property type="nucleotide sequence ID" value="NZ_BAAAEW010000004.1"/>
</dbReference>
<gene>
    <name evidence="1" type="ORF">GCM10009107_04980</name>
</gene>
<dbReference type="EMBL" id="BAAAEW010000004">
    <property type="protein sequence ID" value="GAA0741971.1"/>
    <property type="molecule type" value="Genomic_DNA"/>
</dbReference>
<evidence type="ECO:0008006" key="3">
    <source>
        <dbReference type="Google" id="ProtNLM"/>
    </source>
</evidence>
<dbReference type="SUPFAM" id="SSF52540">
    <property type="entry name" value="P-loop containing nucleoside triphosphate hydrolases"/>
    <property type="match status" value="1"/>
</dbReference>
<sequence length="333" mass="37373">MADVYLHIGLNKTGTSSIQDFFFLNIEAMAQEGICYPRAGLDGAAHHALSYWLGTPEPDRNFEQSPMVLAMRKEIAGASKVVISSEDLHTHGARGARILKRLFAGHQVKVVFYVREHLSYLASWYQQNVQASHLSCSFDTFCHLTRKPLHTLADAWTESMGRENMFLRLYDRKALTGGDVLLDFVRIVGVPGDLERFQRKRYENNPSVTGNLLFIKRLLNNLLDKATASNMVNETTELAKLKPEFLGAMQVDAPLVAYVAGMYKGDRKVLLDRYGVEIPERSGAMAGSLFPDFATLREDYDLILDTAAARDYDIAKAMRMITLGDLSYLNGKH</sequence>
<protein>
    <recommendedName>
        <fullName evidence="3">Sulfotransferase domain-containing protein</fullName>
    </recommendedName>
</protein>
<dbReference type="InterPro" id="IPR027417">
    <property type="entry name" value="P-loop_NTPase"/>
</dbReference>
<evidence type="ECO:0000313" key="2">
    <source>
        <dbReference type="Proteomes" id="UP001500279"/>
    </source>
</evidence>
<dbReference type="Proteomes" id="UP001500279">
    <property type="component" value="Unassembled WGS sequence"/>
</dbReference>
<dbReference type="Gene3D" id="3.40.50.300">
    <property type="entry name" value="P-loop containing nucleotide triphosphate hydrolases"/>
    <property type="match status" value="1"/>
</dbReference>
<comment type="caution">
    <text evidence="1">The sequence shown here is derived from an EMBL/GenBank/DDBJ whole genome shotgun (WGS) entry which is preliminary data.</text>
</comment>
<evidence type="ECO:0000313" key="1">
    <source>
        <dbReference type="EMBL" id="GAA0741971.1"/>
    </source>
</evidence>